<dbReference type="CDD" id="cd06097">
    <property type="entry name" value="Aspergillopepsin_like"/>
    <property type="match status" value="1"/>
</dbReference>
<feature type="active site" evidence="5">
    <location>
        <position position="129"/>
    </location>
</feature>
<protein>
    <submittedName>
        <fullName evidence="10">Endothiapepsin</fullName>
    </submittedName>
</protein>
<proteinExistence type="inferred from homology"/>
<evidence type="ECO:0000256" key="6">
    <source>
        <dbReference type="PIRSR" id="PIRSR601461-2"/>
    </source>
</evidence>
<dbReference type="FunFam" id="2.40.70.10:FF:000026">
    <property type="entry name" value="Endothiapepsin"/>
    <property type="match status" value="1"/>
</dbReference>
<dbReference type="GO" id="GO:0006508">
    <property type="term" value="P:proteolysis"/>
    <property type="evidence" value="ECO:0007669"/>
    <property type="project" value="UniProtKB-KW"/>
</dbReference>
<comment type="similarity">
    <text evidence="1 7">Belongs to the peptidase A1 family.</text>
</comment>
<feature type="active site" evidence="5">
    <location>
        <position position="313"/>
    </location>
</feature>
<dbReference type="PROSITE" id="PS00141">
    <property type="entry name" value="ASP_PROTEASE"/>
    <property type="match status" value="2"/>
</dbReference>
<dbReference type="Pfam" id="PF00026">
    <property type="entry name" value="Asp"/>
    <property type="match status" value="1"/>
</dbReference>
<dbReference type="InterPro" id="IPR033121">
    <property type="entry name" value="PEPTIDASE_A1"/>
</dbReference>
<reference evidence="11" key="1">
    <citation type="submission" date="2014-12" db="EMBL/GenBank/DDBJ databases">
        <title>Genome Sequence of Valsa Canker Pathogens Uncovers a Specific Adaption of Colonization on Woody Bark.</title>
        <authorList>
            <person name="Yin Z."/>
            <person name="Liu H."/>
            <person name="Gao X."/>
            <person name="Li Z."/>
            <person name="Song N."/>
            <person name="Ke X."/>
            <person name="Dai Q."/>
            <person name="Wu Y."/>
            <person name="Sun Y."/>
            <person name="Xu J.-R."/>
            <person name="Kang Z.K."/>
            <person name="Wang L."/>
            <person name="Huang L."/>
        </authorList>
    </citation>
    <scope>NUCLEOTIDE SEQUENCE [LARGE SCALE GENOMIC DNA]</scope>
    <source>
        <strain evidence="11">SXYL134</strain>
    </source>
</reference>
<dbReference type="InterPro" id="IPR001969">
    <property type="entry name" value="Aspartic_peptidase_AS"/>
</dbReference>
<evidence type="ECO:0000256" key="2">
    <source>
        <dbReference type="ARBA" id="ARBA00022670"/>
    </source>
</evidence>
<dbReference type="Gene3D" id="2.40.70.10">
    <property type="entry name" value="Acid Proteases"/>
    <property type="match status" value="2"/>
</dbReference>
<dbReference type="AlphaFoldDB" id="A0A194V034"/>
<organism evidence="10 11">
    <name type="scientific">Cytospora mali</name>
    <name type="common">Apple Valsa canker fungus</name>
    <name type="synonym">Valsa mali</name>
    <dbReference type="NCBI Taxonomy" id="578113"/>
    <lineage>
        <taxon>Eukaryota</taxon>
        <taxon>Fungi</taxon>
        <taxon>Dikarya</taxon>
        <taxon>Ascomycota</taxon>
        <taxon>Pezizomycotina</taxon>
        <taxon>Sordariomycetes</taxon>
        <taxon>Sordariomycetidae</taxon>
        <taxon>Diaporthales</taxon>
        <taxon>Cytosporaceae</taxon>
        <taxon>Cytospora</taxon>
    </lineage>
</organism>
<dbReference type="InterPro" id="IPR001461">
    <property type="entry name" value="Aspartic_peptidase_A1"/>
</dbReference>
<evidence type="ECO:0000259" key="9">
    <source>
        <dbReference type="PROSITE" id="PS51767"/>
    </source>
</evidence>
<keyword evidence="8" id="KW-0732">Signal</keyword>
<keyword evidence="11" id="KW-1185">Reference proteome</keyword>
<dbReference type="PROSITE" id="PS51767">
    <property type="entry name" value="PEPTIDASE_A1"/>
    <property type="match status" value="1"/>
</dbReference>
<evidence type="ECO:0000256" key="5">
    <source>
        <dbReference type="PIRSR" id="PIRSR601461-1"/>
    </source>
</evidence>
<dbReference type="FunFam" id="2.40.70.10:FF:000024">
    <property type="entry name" value="Endothiapepsin"/>
    <property type="match status" value="1"/>
</dbReference>
<dbReference type="SUPFAM" id="SSF50630">
    <property type="entry name" value="Acid proteases"/>
    <property type="match status" value="1"/>
</dbReference>
<keyword evidence="4 7" id="KW-0378">Hydrolase</keyword>
<feature type="signal peptide" evidence="8">
    <location>
        <begin position="1"/>
        <end position="20"/>
    </location>
</feature>
<dbReference type="PANTHER" id="PTHR47966:SF2">
    <property type="entry name" value="ASPERGILLOPEPSIN-1-RELATED"/>
    <property type="match status" value="1"/>
</dbReference>
<keyword evidence="6" id="KW-1015">Disulfide bond</keyword>
<feature type="chain" id="PRO_5008266036" evidence="8">
    <location>
        <begin position="21"/>
        <end position="424"/>
    </location>
</feature>
<keyword evidence="2 7" id="KW-0645">Protease</keyword>
<dbReference type="GO" id="GO:0004190">
    <property type="term" value="F:aspartic-type endopeptidase activity"/>
    <property type="evidence" value="ECO:0007669"/>
    <property type="project" value="UniProtKB-KW"/>
</dbReference>
<dbReference type="InterPro" id="IPR021109">
    <property type="entry name" value="Peptidase_aspartic_dom_sf"/>
</dbReference>
<evidence type="ECO:0000313" key="10">
    <source>
        <dbReference type="EMBL" id="KUI57280.1"/>
    </source>
</evidence>
<gene>
    <name evidence="10" type="ORF">VP1G_04621</name>
</gene>
<evidence type="ECO:0000313" key="11">
    <source>
        <dbReference type="Proteomes" id="UP000078576"/>
    </source>
</evidence>
<dbReference type="InterPro" id="IPR034163">
    <property type="entry name" value="Aspergillopepsin-like_cat_dom"/>
</dbReference>
<evidence type="ECO:0000256" key="4">
    <source>
        <dbReference type="ARBA" id="ARBA00022801"/>
    </source>
</evidence>
<dbReference type="OrthoDB" id="2747330at2759"/>
<sequence length="424" mass="44402">MAPLIKTATIVAALAGSTLGSPFNPHIGIPTKGPNANSGKVSLRQVENPNYRFIGPLSVKKTYLKYGKAVPDWLESAVASATSDKETRDFLDKRATGSASATPIDNLDDAYVTPVKIGTPGQTLNLDIDTGSSDLWVFSSETPSDQVNGQTIYDPSKSSTSEVLSGSSWSITYGDQSTSSGDVYTDNVALGSLVVSGQAVEVAKTVSSSFTENSNTDGLLGLAFSSLNTVSPNPQTTFFDSAKSQLDSPVFTADLKYHAPGTYNFGFIDSKAYKGDIAYTSVSSAQGFWEFTSTGYSVGSGSFETTSIDGIADTGTTLLYLPDSVVEEYWAQVSGAELNNSVGGYTFPCGATLPSFTYGVESARIVIPGEYIDFGPASSDTSTCFGGIQSSTDLGINIFGDVALKAAFVVFDGADTPRLGFASK</sequence>
<accession>A0A194V034</accession>
<evidence type="ECO:0000256" key="7">
    <source>
        <dbReference type="RuleBase" id="RU000454"/>
    </source>
</evidence>
<dbReference type="PRINTS" id="PR00792">
    <property type="entry name" value="PEPSIN"/>
</dbReference>
<dbReference type="EMBL" id="KN714698">
    <property type="protein sequence ID" value="KUI57280.1"/>
    <property type="molecule type" value="Genomic_DNA"/>
</dbReference>
<dbReference type="PANTHER" id="PTHR47966">
    <property type="entry name" value="BETA-SITE APP-CLEAVING ENZYME, ISOFORM A-RELATED"/>
    <property type="match status" value="1"/>
</dbReference>
<name>A0A194V034_CYTMA</name>
<feature type="disulfide bond" evidence="6">
    <location>
        <begin position="349"/>
        <end position="384"/>
    </location>
</feature>
<evidence type="ECO:0000256" key="3">
    <source>
        <dbReference type="ARBA" id="ARBA00022750"/>
    </source>
</evidence>
<keyword evidence="3 7" id="KW-0064">Aspartyl protease</keyword>
<dbReference type="Proteomes" id="UP000078576">
    <property type="component" value="Unassembled WGS sequence"/>
</dbReference>
<evidence type="ECO:0000256" key="8">
    <source>
        <dbReference type="SAM" id="SignalP"/>
    </source>
</evidence>
<dbReference type="STRING" id="694573.A0A194V034"/>
<feature type="domain" description="Peptidase A1" evidence="9">
    <location>
        <begin position="111"/>
        <end position="422"/>
    </location>
</feature>
<evidence type="ECO:0000256" key="1">
    <source>
        <dbReference type="ARBA" id="ARBA00007447"/>
    </source>
</evidence>